<dbReference type="Pfam" id="PF13585">
    <property type="entry name" value="CHU_C"/>
    <property type="match status" value="1"/>
</dbReference>
<dbReference type="Pfam" id="PF17517">
    <property type="entry name" value="IgGFc_binding"/>
    <property type="match status" value="1"/>
</dbReference>
<dbReference type="Proteomes" id="UP000658258">
    <property type="component" value="Unassembled WGS sequence"/>
</dbReference>
<dbReference type="InterPro" id="IPR022409">
    <property type="entry name" value="PKD/Chitinase_dom"/>
</dbReference>
<evidence type="ECO:0000313" key="2">
    <source>
        <dbReference type="EMBL" id="GHE71127.1"/>
    </source>
</evidence>
<dbReference type="EMBL" id="BNAG01000004">
    <property type="protein sequence ID" value="GHE71127.1"/>
    <property type="molecule type" value="Genomic_DNA"/>
</dbReference>
<dbReference type="Gene3D" id="2.60.40.740">
    <property type="match status" value="1"/>
</dbReference>
<dbReference type="InterPro" id="IPR026341">
    <property type="entry name" value="T9SS_type_B"/>
</dbReference>
<dbReference type="SMART" id="SM00089">
    <property type="entry name" value="PKD"/>
    <property type="match status" value="1"/>
</dbReference>
<reference evidence="3" key="1">
    <citation type="journal article" date="2019" name="Int. J. Syst. Evol. Microbiol.">
        <title>The Global Catalogue of Microorganisms (GCM) 10K type strain sequencing project: providing services to taxonomists for standard genome sequencing and annotation.</title>
        <authorList>
            <consortium name="The Broad Institute Genomics Platform"/>
            <consortium name="The Broad Institute Genome Sequencing Center for Infectious Disease"/>
            <person name="Wu L."/>
            <person name="Ma J."/>
        </authorList>
    </citation>
    <scope>NUCLEOTIDE SEQUENCE [LARGE SCALE GENOMIC DNA]</scope>
    <source>
        <strain evidence="3">CGMCC 1.15111</strain>
    </source>
</reference>
<dbReference type="InterPro" id="IPR035986">
    <property type="entry name" value="PKD_dom_sf"/>
</dbReference>
<dbReference type="InterPro" id="IPR000601">
    <property type="entry name" value="PKD_dom"/>
</dbReference>
<dbReference type="RefSeq" id="WP_189630991.1">
    <property type="nucleotide sequence ID" value="NZ_BNAG01000004.1"/>
</dbReference>
<dbReference type="SUPFAM" id="SSF49299">
    <property type="entry name" value="PKD domain"/>
    <property type="match status" value="1"/>
</dbReference>
<evidence type="ECO:0000313" key="3">
    <source>
        <dbReference type="Proteomes" id="UP000658258"/>
    </source>
</evidence>
<keyword evidence="3" id="KW-1185">Reference proteome</keyword>
<gene>
    <name evidence="2" type="ORF">GCM10011340_28780</name>
</gene>
<dbReference type="InterPro" id="IPR025667">
    <property type="entry name" value="SprB_repeat"/>
</dbReference>
<dbReference type="PANTHER" id="PTHR46534:SF1">
    <property type="entry name" value="IGGFC-BINDING PROTEIN N-TERMINAL DOMAIN-CONTAINING PROTEIN"/>
    <property type="match status" value="1"/>
</dbReference>
<sequence length="1039" mass="112931">MRRLFSTVLGLLCTLTVWGQVTTEGREFWLGFMENQDGNVQLEIYLSAKEETKVRINAPLNSFDLEVDVVPGESSIVQIPTGTFMPTEEGIFPIGLHVTSDKPISVYALNKRSFSADAAVILPINALGKEYYVTAHYEPDGDRINAARESNMIIVGVQDGSEVEIIPSTNTYNGLIAGESTVVTLNAGEVYHIKADGDLTGTYVRSVSSDSDDCKNIAVFGGNVFTNVGGCGDARDHLLEQMFPVSTWGKNFMFIPYESRFGGDYVKIIAAEDGTEVNISGESVINLDAGEYYINKALSGVRTVTSNKPISFAQFSRSRSCDNTQSDPFYILVSPLEQRINKVTFNAFDVEVIDRYYLTLITEAGATNNIFLDGSSISNRFIQVGNAAYASIQISRGNHTLEAEEGVIAFVYGYGDAESFGYSAGVALENLNLKIEGDDEFISVIQDKACLNAEIEFSASFITPAGEQPRFNTFQWDFGNGDTAEGESVTYRYNQPGEYEVVLLASDGQGSCGTAEVVIKQLTVLETEFEKINGPASVCPDVTGIEYTAVGDDSNTYEWSIEGGTITSSTTGKSITVNWGAANDQASLTVTSRNSLGCVGDTIKLPVIINKRLEPALPQSDGASDTEVCYDDRNRVRYFTPQTNGSQYQWFVQGGTITPDSNPTANEVFINWGNGSGGKVWYREYNPAISDCEGFSDQLEVVVYSPLQVTANIDDVLCFGESTGDIALNITGGKPGAYTVNWDNGLTGAQINNLVAGDYIATITDELGCVLTETFTVAEPDELRILDQPVTLPVRCFQEANGVADITVTGGVTFANGDYEFTWIKGNTQTTTNSHVNTNLRAGTYQVIVTDKNGCQVSTGFTITEPPLLEPDLESLINDPICPQATNGTAYIDAKGGTPDYQFYWSNNPTTDDANASGLSQGSYNVRIVDANGCETSLTIDVTERFPKIFFPNAFSPNGDGANDTFKPVADCSLKYSMQIYNKWGTVVFSTEDLSEGWDGNYNGAEAPAGNYSYIVFYAGRLNEVSFEETYRGSFKLVR</sequence>
<name>A0ABQ3I7F9_9BACT</name>
<evidence type="ECO:0000259" key="1">
    <source>
        <dbReference type="PROSITE" id="PS50093"/>
    </source>
</evidence>
<protein>
    <recommendedName>
        <fullName evidence="1">PKD domain-containing protein</fullName>
    </recommendedName>
</protein>
<dbReference type="CDD" id="cd00146">
    <property type="entry name" value="PKD"/>
    <property type="match status" value="1"/>
</dbReference>
<dbReference type="NCBIfam" id="TIGR04131">
    <property type="entry name" value="Bac_Flav_CTERM"/>
    <property type="match status" value="1"/>
</dbReference>
<proteinExistence type="predicted"/>
<dbReference type="InterPro" id="IPR045829">
    <property type="entry name" value="PKD_6"/>
</dbReference>
<dbReference type="InterPro" id="IPR035234">
    <property type="entry name" value="IgGFc-bd_N"/>
</dbReference>
<organism evidence="2 3">
    <name type="scientific">Roseivirga thermotolerans</name>
    <dbReference type="NCBI Taxonomy" id="1758176"/>
    <lineage>
        <taxon>Bacteria</taxon>
        <taxon>Pseudomonadati</taxon>
        <taxon>Bacteroidota</taxon>
        <taxon>Cytophagia</taxon>
        <taxon>Cytophagales</taxon>
        <taxon>Roseivirgaceae</taxon>
        <taxon>Roseivirga</taxon>
    </lineage>
</organism>
<feature type="domain" description="PKD" evidence="1">
    <location>
        <begin position="458"/>
        <end position="519"/>
    </location>
</feature>
<dbReference type="InterPro" id="IPR013783">
    <property type="entry name" value="Ig-like_fold"/>
</dbReference>
<dbReference type="Pfam" id="PF13573">
    <property type="entry name" value="SprB"/>
    <property type="match status" value="3"/>
</dbReference>
<dbReference type="Pfam" id="PF19408">
    <property type="entry name" value="PKD_6"/>
    <property type="match status" value="1"/>
</dbReference>
<dbReference type="Pfam" id="PF18911">
    <property type="entry name" value="PKD_4"/>
    <property type="match status" value="1"/>
</dbReference>
<dbReference type="PANTHER" id="PTHR46534">
    <property type="entry name" value="IGGFC_BINDING DOMAIN-CONTAINING PROTEIN"/>
    <property type="match status" value="1"/>
</dbReference>
<dbReference type="PROSITE" id="PS50093">
    <property type="entry name" value="PKD"/>
    <property type="match status" value="1"/>
</dbReference>
<dbReference type="Gene3D" id="2.60.40.10">
    <property type="entry name" value="Immunoglobulins"/>
    <property type="match status" value="2"/>
</dbReference>
<accession>A0ABQ3I7F9</accession>
<comment type="caution">
    <text evidence="2">The sequence shown here is derived from an EMBL/GenBank/DDBJ whole genome shotgun (WGS) entry which is preliminary data.</text>
</comment>